<protein>
    <submittedName>
        <fullName evidence="1">Uncharacterized protein</fullName>
    </submittedName>
</protein>
<sequence>MATLDHLSFEQACAKASARARRSGQERYVVHEGDGTYAVACEDDLDTWWLGATVLAAFDADGCRLD</sequence>
<reference evidence="1" key="1">
    <citation type="submission" date="2021-04" db="EMBL/GenBank/DDBJ databases">
        <title>The genome sequence of Ideonella sp. 4Y11.</title>
        <authorList>
            <person name="Liu Y."/>
        </authorList>
    </citation>
    <scope>NUCLEOTIDE SEQUENCE</scope>
    <source>
        <strain evidence="1">4Y11</strain>
    </source>
</reference>
<evidence type="ECO:0000313" key="1">
    <source>
        <dbReference type="EMBL" id="MBQ0960477.1"/>
    </source>
</evidence>
<accession>A0A941BKG1</accession>
<dbReference type="AlphaFoldDB" id="A0A941BKG1"/>
<dbReference type="EMBL" id="JAGQDE010000014">
    <property type="protein sequence ID" value="MBQ0960477.1"/>
    <property type="molecule type" value="Genomic_DNA"/>
</dbReference>
<keyword evidence="2" id="KW-1185">Reference proteome</keyword>
<evidence type="ECO:0000313" key="2">
    <source>
        <dbReference type="Proteomes" id="UP000678374"/>
    </source>
</evidence>
<dbReference type="RefSeq" id="WP_210803144.1">
    <property type="nucleotide sequence ID" value="NZ_JAGQDE010000014.1"/>
</dbReference>
<dbReference type="Proteomes" id="UP000678374">
    <property type="component" value="Unassembled WGS sequence"/>
</dbReference>
<name>A0A941BKG1_9BURK</name>
<proteinExistence type="predicted"/>
<organism evidence="1 2">
    <name type="scientific">Ideonella aquatica</name>
    <dbReference type="NCBI Taxonomy" id="2824119"/>
    <lineage>
        <taxon>Bacteria</taxon>
        <taxon>Pseudomonadati</taxon>
        <taxon>Pseudomonadota</taxon>
        <taxon>Betaproteobacteria</taxon>
        <taxon>Burkholderiales</taxon>
        <taxon>Sphaerotilaceae</taxon>
        <taxon>Ideonella</taxon>
    </lineage>
</organism>
<comment type="caution">
    <text evidence="1">The sequence shown here is derived from an EMBL/GenBank/DDBJ whole genome shotgun (WGS) entry which is preliminary data.</text>
</comment>
<gene>
    <name evidence="1" type="ORF">KAK06_16105</name>
</gene>